<keyword evidence="2" id="KW-1185">Reference proteome</keyword>
<dbReference type="Proteomes" id="UP000041254">
    <property type="component" value="Unassembled WGS sequence"/>
</dbReference>
<evidence type="ECO:0000313" key="2">
    <source>
        <dbReference type="Proteomes" id="UP000041254"/>
    </source>
</evidence>
<sequence length="120" mass="13169">MLRCAQRRAIHGAPLLVRIAASLVIHWPQFGGPDLGCLWVFDDASFVDRTDEISRLQTARTHSKGVSGHQFQLSVVKQQVAHAKNTMAAALTMTQTAQTMAHTALKTINNAQQRLHSITA</sequence>
<dbReference type="EMBL" id="CDMY01000303">
    <property type="protein sequence ID" value="CEM00980.1"/>
    <property type="molecule type" value="Genomic_DNA"/>
</dbReference>
<dbReference type="AlphaFoldDB" id="A0A0G4ESX4"/>
<organism evidence="1 2">
    <name type="scientific">Vitrella brassicaformis (strain CCMP3155)</name>
    <dbReference type="NCBI Taxonomy" id="1169540"/>
    <lineage>
        <taxon>Eukaryota</taxon>
        <taxon>Sar</taxon>
        <taxon>Alveolata</taxon>
        <taxon>Colpodellida</taxon>
        <taxon>Vitrellaceae</taxon>
        <taxon>Vitrella</taxon>
    </lineage>
</organism>
<gene>
    <name evidence="1" type="ORF">Vbra_20785</name>
</gene>
<name>A0A0G4ESX4_VITBC</name>
<dbReference type="InParanoid" id="A0A0G4ESX4"/>
<evidence type="ECO:0000313" key="1">
    <source>
        <dbReference type="EMBL" id="CEM00980.1"/>
    </source>
</evidence>
<proteinExistence type="predicted"/>
<protein>
    <submittedName>
        <fullName evidence="1">Uncharacterized protein</fullName>
    </submittedName>
</protein>
<accession>A0A0G4ESX4</accession>
<reference evidence="1 2" key="1">
    <citation type="submission" date="2014-11" db="EMBL/GenBank/DDBJ databases">
        <authorList>
            <person name="Zhu J."/>
            <person name="Qi W."/>
            <person name="Song R."/>
        </authorList>
    </citation>
    <scope>NUCLEOTIDE SEQUENCE [LARGE SCALE GENOMIC DNA]</scope>
</reference>
<dbReference type="VEuPathDB" id="CryptoDB:Vbra_20785"/>